<dbReference type="Gene3D" id="2.60.40.10">
    <property type="entry name" value="Immunoglobulins"/>
    <property type="match status" value="2"/>
</dbReference>
<protein>
    <recommendedName>
        <fullName evidence="1">Ig-like domain-containing protein</fullName>
    </recommendedName>
</protein>
<evidence type="ECO:0000313" key="2">
    <source>
        <dbReference type="EMBL" id="GIY62644.1"/>
    </source>
</evidence>
<dbReference type="PROSITE" id="PS50835">
    <property type="entry name" value="IG_LIKE"/>
    <property type="match status" value="1"/>
</dbReference>
<evidence type="ECO:0000313" key="3">
    <source>
        <dbReference type="Proteomes" id="UP001054945"/>
    </source>
</evidence>
<accession>A0AAV4UYV7</accession>
<dbReference type="PANTHER" id="PTHR23278">
    <property type="entry name" value="SIDESTEP PROTEIN"/>
    <property type="match status" value="1"/>
</dbReference>
<dbReference type="EMBL" id="BPLR01013644">
    <property type="protein sequence ID" value="GIY62644.1"/>
    <property type="molecule type" value="Genomic_DNA"/>
</dbReference>
<dbReference type="AlphaFoldDB" id="A0AAV4UYV7"/>
<proteinExistence type="predicted"/>
<dbReference type="Pfam" id="PF13927">
    <property type="entry name" value="Ig_3"/>
    <property type="match status" value="1"/>
</dbReference>
<evidence type="ECO:0000259" key="1">
    <source>
        <dbReference type="PROSITE" id="PS50835"/>
    </source>
</evidence>
<gene>
    <name evidence="2" type="primary">AVEN_159439_1</name>
    <name evidence="2" type="ORF">CEXT_510041</name>
</gene>
<dbReference type="PANTHER" id="PTHR23278:SF19">
    <property type="entry name" value="OBSCURIN"/>
    <property type="match status" value="1"/>
</dbReference>
<sequence>MTVIGVAGSPVSLPCNITPPGEEDAEDAIALVLWYKDESTTPIYSLDARQGSLDQARHAAKDSLNARAHLRLTSKARTRYMSVFLKVVVPPGKPVITDQNKEVLQSLIGPYNEGEPLVLMCEVIGGQPIPTVTWWRESVLLDDTYDIDPSGVIRNELLISSLQRHDLMAVLSCQASNNNVSVPHVLISHCRYEL</sequence>
<dbReference type="Proteomes" id="UP001054945">
    <property type="component" value="Unassembled WGS sequence"/>
</dbReference>
<organism evidence="2 3">
    <name type="scientific">Caerostris extrusa</name>
    <name type="common">Bark spider</name>
    <name type="synonym">Caerostris bankana</name>
    <dbReference type="NCBI Taxonomy" id="172846"/>
    <lineage>
        <taxon>Eukaryota</taxon>
        <taxon>Metazoa</taxon>
        <taxon>Ecdysozoa</taxon>
        <taxon>Arthropoda</taxon>
        <taxon>Chelicerata</taxon>
        <taxon>Arachnida</taxon>
        <taxon>Araneae</taxon>
        <taxon>Araneomorphae</taxon>
        <taxon>Entelegynae</taxon>
        <taxon>Araneoidea</taxon>
        <taxon>Araneidae</taxon>
        <taxon>Caerostris</taxon>
    </lineage>
</organism>
<comment type="caution">
    <text evidence="2">The sequence shown here is derived from an EMBL/GenBank/DDBJ whole genome shotgun (WGS) entry which is preliminary data.</text>
</comment>
<feature type="domain" description="Ig-like" evidence="1">
    <location>
        <begin position="94"/>
        <end position="188"/>
    </location>
</feature>
<dbReference type="InterPro" id="IPR013783">
    <property type="entry name" value="Ig-like_fold"/>
</dbReference>
<dbReference type="SUPFAM" id="SSF48726">
    <property type="entry name" value="Immunoglobulin"/>
    <property type="match status" value="1"/>
</dbReference>
<reference evidence="2 3" key="1">
    <citation type="submission" date="2021-06" db="EMBL/GenBank/DDBJ databases">
        <title>Caerostris extrusa draft genome.</title>
        <authorList>
            <person name="Kono N."/>
            <person name="Arakawa K."/>
        </authorList>
    </citation>
    <scope>NUCLEOTIDE SEQUENCE [LARGE SCALE GENOMIC DNA]</scope>
</reference>
<name>A0AAV4UYV7_CAEEX</name>
<keyword evidence="3" id="KW-1185">Reference proteome</keyword>
<dbReference type="InterPro" id="IPR007110">
    <property type="entry name" value="Ig-like_dom"/>
</dbReference>
<dbReference type="InterPro" id="IPR036179">
    <property type="entry name" value="Ig-like_dom_sf"/>
</dbReference>